<organism evidence="14 15">
    <name type="scientific">PS1 clade bacterium</name>
    <dbReference type="NCBI Taxonomy" id="2175152"/>
    <lineage>
        <taxon>Bacteria</taxon>
        <taxon>Pseudomonadati</taxon>
        <taxon>Pseudomonadota</taxon>
        <taxon>Alphaproteobacteria</taxon>
        <taxon>PS1 clade</taxon>
    </lineage>
</organism>
<dbReference type="GO" id="GO:0005886">
    <property type="term" value="C:plasma membrane"/>
    <property type="evidence" value="ECO:0007669"/>
    <property type="project" value="TreeGrafter"/>
</dbReference>
<dbReference type="AlphaFoldDB" id="A0A937HG04"/>
<dbReference type="GO" id="GO:0009244">
    <property type="term" value="P:lipopolysaccharide core region biosynthetic process"/>
    <property type="evidence" value="ECO:0007669"/>
    <property type="project" value="TreeGrafter"/>
</dbReference>
<evidence type="ECO:0000256" key="1">
    <source>
        <dbReference type="ARBA" id="ARBA00002274"/>
    </source>
</evidence>
<evidence type="ECO:0000256" key="5">
    <source>
        <dbReference type="ARBA" id="ARBA00022516"/>
    </source>
</evidence>
<dbReference type="HAMAP" id="MF_00409">
    <property type="entry name" value="LpxK"/>
    <property type="match status" value="1"/>
</dbReference>
<sequence length="343" mass="36496">MSEPRFWQSKTHPTGLLLTPLAWVYRGLEAVNRKLTQPQHPGKAVICVGNLTAGGAGKTPTVRWLAAQLAARNMRPAVLSRGYGGSEKGPLKVDTAAHNARQVGDEPLMLAKDLPVYIGADRMAGLRQAVQDGADVLIKDDGFQNPSLAHHFNLIVVDGATGLGNQRLLPAGPLRQPLDVALARLDALLVLGEATHDSVDFLMDAVEAFGKPVFQGVVGAAQTDGNKSGETVHGFCGIAKPEKFRASLEAQGYRLSGFKRFADHHNFTNAEAAQLLAADAPLITTEKDMARLHNAPANSPLAQLAATAQVLPVALSVDNETALVDAIEQAIQSGQANRLYKSY</sequence>
<evidence type="ECO:0000313" key="14">
    <source>
        <dbReference type="EMBL" id="MBL6762136.1"/>
    </source>
</evidence>
<comment type="caution">
    <text evidence="14">The sequence shown here is derived from an EMBL/GenBank/DDBJ whole genome shotgun (WGS) entry which is preliminary data.</text>
</comment>
<evidence type="ECO:0000313" key="15">
    <source>
        <dbReference type="Proteomes" id="UP000785783"/>
    </source>
</evidence>
<evidence type="ECO:0000256" key="9">
    <source>
        <dbReference type="ARBA" id="ARBA00022777"/>
    </source>
</evidence>
<comment type="similarity">
    <text evidence="13">Belongs to the LpxK family.</text>
</comment>
<name>A0A937HG04_9PROT</name>
<dbReference type="EC" id="2.7.1.130" evidence="3 13"/>
<keyword evidence="5 13" id="KW-0444">Lipid biosynthesis</keyword>
<dbReference type="PANTHER" id="PTHR42724:SF1">
    <property type="entry name" value="TETRAACYLDISACCHARIDE 4'-KINASE, MITOCHONDRIAL-RELATED"/>
    <property type="match status" value="1"/>
</dbReference>
<evidence type="ECO:0000256" key="2">
    <source>
        <dbReference type="ARBA" id="ARBA00004870"/>
    </source>
</evidence>
<keyword evidence="6 13" id="KW-0441">Lipid A biosynthesis</keyword>
<dbReference type="GO" id="GO:0009029">
    <property type="term" value="F:lipid-A 4'-kinase activity"/>
    <property type="evidence" value="ECO:0007669"/>
    <property type="project" value="UniProtKB-UniRule"/>
</dbReference>
<gene>
    <name evidence="13 14" type="primary">lpxK</name>
    <name evidence="14" type="ORF">ISQ19_05505</name>
</gene>
<proteinExistence type="inferred from homology"/>
<dbReference type="NCBIfam" id="TIGR00682">
    <property type="entry name" value="lpxK"/>
    <property type="match status" value="1"/>
</dbReference>
<dbReference type="EMBL" id="JADHOK010000075">
    <property type="protein sequence ID" value="MBL6762136.1"/>
    <property type="molecule type" value="Genomic_DNA"/>
</dbReference>
<dbReference type="Proteomes" id="UP000785783">
    <property type="component" value="Unassembled WGS sequence"/>
</dbReference>
<evidence type="ECO:0000256" key="4">
    <source>
        <dbReference type="ARBA" id="ARBA00016436"/>
    </source>
</evidence>
<feature type="binding site" evidence="13">
    <location>
        <begin position="52"/>
        <end position="59"/>
    </location>
    <ligand>
        <name>ATP</name>
        <dbReference type="ChEBI" id="CHEBI:30616"/>
    </ligand>
</feature>
<dbReference type="GO" id="GO:0005524">
    <property type="term" value="F:ATP binding"/>
    <property type="evidence" value="ECO:0007669"/>
    <property type="project" value="UniProtKB-UniRule"/>
</dbReference>
<keyword evidence="10 13" id="KW-0067">ATP-binding</keyword>
<keyword evidence="11 13" id="KW-0443">Lipid metabolism</keyword>
<dbReference type="InterPro" id="IPR027417">
    <property type="entry name" value="P-loop_NTPase"/>
</dbReference>
<comment type="pathway">
    <text evidence="2 13">Glycolipid biosynthesis; lipid IV(A) biosynthesis; lipid IV(A) from (3R)-3-hydroxytetradecanoyl-[acyl-carrier-protein] and UDP-N-acetyl-alpha-D-glucosamine: step 6/6.</text>
</comment>
<protein>
    <recommendedName>
        <fullName evidence="4 13">Tetraacyldisaccharide 4'-kinase</fullName>
        <ecNumber evidence="3 13">2.7.1.130</ecNumber>
    </recommendedName>
    <alternativeName>
        <fullName evidence="12 13">Lipid A 4'-kinase</fullName>
    </alternativeName>
</protein>
<dbReference type="SUPFAM" id="SSF52540">
    <property type="entry name" value="P-loop containing nucleoside triphosphate hydrolases"/>
    <property type="match status" value="1"/>
</dbReference>
<keyword evidence="7 13" id="KW-0808">Transferase</keyword>
<dbReference type="InterPro" id="IPR003758">
    <property type="entry name" value="LpxK"/>
</dbReference>
<evidence type="ECO:0000256" key="8">
    <source>
        <dbReference type="ARBA" id="ARBA00022741"/>
    </source>
</evidence>
<dbReference type="GO" id="GO:0009245">
    <property type="term" value="P:lipid A biosynthetic process"/>
    <property type="evidence" value="ECO:0007669"/>
    <property type="project" value="UniProtKB-UniRule"/>
</dbReference>
<evidence type="ECO:0000256" key="7">
    <source>
        <dbReference type="ARBA" id="ARBA00022679"/>
    </source>
</evidence>
<reference evidence="14" key="1">
    <citation type="submission" date="2020-10" db="EMBL/GenBank/DDBJ databases">
        <title>Microbiome of the Black Sea water column analyzed by genome centric metagenomics.</title>
        <authorList>
            <person name="Cabello-Yeves P.J."/>
            <person name="Callieri C."/>
            <person name="Picazo A."/>
            <person name="Mehrshad M."/>
            <person name="Haro-Moreno J.M."/>
            <person name="Roda-Garcia J."/>
            <person name="Dzembekova N."/>
            <person name="Slabakova V."/>
            <person name="Slabakova N."/>
            <person name="Moncheva S."/>
            <person name="Rodriguez-Valera F."/>
        </authorList>
    </citation>
    <scope>NUCLEOTIDE SEQUENCE</scope>
    <source>
        <strain evidence="14">BS307-5m-G5</strain>
    </source>
</reference>
<evidence type="ECO:0000256" key="6">
    <source>
        <dbReference type="ARBA" id="ARBA00022556"/>
    </source>
</evidence>
<dbReference type="Pfam" id="PF02606">
    <property type="entry name" value="LpxK"/>
    <property type="match status" value="1"/>
</dbReference>
<comment type="function">
    <text evidence="1 13">Transfers the gamma-phosphate of ATP to the 4'-position of a tetraacyldisaccharide 1-phosphate intermediate (termed DS-1-P) to form tetraacyldisaccharide 1,4'-bis-phosphate (lipid IVA).</text>
</comment>
<evidence type="ECO:0000256" key="11">
    <source>
        <dbReference type="ARBA" id="ARBA00023098"/>
    </source>
</evidence>
<keyword evidence="9 13" id="KW-0418">Kinase</keyword>
<evidence type="ECO:0000256" key="10">
    <source>
        <dbReference type="ARBA" id="ARBA00022840"/>
    </source>
</evidence>
<keyword evidence="8 13" id="KW-0547">Nucleotide-binding</keyword>
<evidence type="ECO:0000256" key="13">
    <source>
        <dbReference type="HAMAP-Rule" id="MF_00409"/>
    </source>
</evidence>
<evidence type="ECO:0000256" key="3">
    <source>
        <dbReference type="ARBA" id="ARBA00012071"/>
    </source>
</evidence>
<evidence type="ECO:0000256" key="12">
    <source>
        <dbReference type="ARBA" id="ARBA00029757"/>
    </source>
</evidence>
<dbReference type="PANTHER" id="PTHR42724">
    <property type="entry name" value="TETRAACYLDISACCHARIDE 4'-KINASE"/>
    <property type="match status" value="1"/>
</dbReference>
<comment type="catalytic activity">
    <reaction evidence="13">
        <text>a lipid A disaccharide + ATP = a lipid IVA + ADP + H(+)</text>
        <dbReference type="Rhea" id="RHEA:67840"/>
        <dbReference type="ChEBI" id="CHEBI:15378"/>
        <dbReference type="ChEBI" id="CHEBI:30616"/>
        <dbReference type="ChEBI" id="CHEBI:176343"/>
        <dbReference type="ChEBI" id="CHEBI:176425"/>
        <dbReference type="ChEBI" id="CHEBI:456216"/>
        <dbReference type="EC" id="2.7.1.130"/>
    </reaction>
</comment>
<accession>A0A937HG04</accession>